<dbReference type="OrthoDB" id="70874at2759"/>
<organism evidence="5">
    <name type="scientific">Hydra vulgaris</name>
    <name type="common">Hydra</name>
    <name type="synonym">Hydra attenuata</name>
    <dbReference type="NCBI Taxonomy" id="6087"/>
    <lineage>
        <taxon>Eukaryota</taxon>
        <taxon>Metazoa</taxon>
        <taxon>Cnidaria</taxon>
        <taxon>Hydrozoa</taxon>
        <taxon>Hydroidolina</taxon>
        <taxon>Anthoathecata</taxon>
        <taxon>Aplanulata</taxon>
        <taxon>Hydridae</taxon>
        <taxon>Hydra</taxon>
    </lineage>
</organism>
<dbReference type="AlphaFoldDB" id="T2MBW4"/>
<dbReference type="Pfam" id="PF25793">
    <property type="entry name" value="WHD_2nd_NFRKB"/>
    <property type="match status" value="1"/>
</dbReference>
<keyword evidence="2" id="KW-0539">Nucleus</keyword>
<accession>T2MBW4</accession>
<dbReference type="PANTHER" id="PTHR13052">
    <property type="entry name" value="NFRKB-RELATED"/>
    <property type="match status" value="1"/>
</dbReference>
<evidence type="ECO:0000313" key="5">
    <source>
        <dbReference type="EMBL" id="CDG69405.1"/>
    </source>
</evidence>
<dbReference type="InterPro" id="IPR024867">
    <property type="entry name" value="NFRKB"/>
</dbReference>
<comment type="subcellular location">
    <subcellularLocation>
        <location evidence="1">Nucleus</location>
    </subcellularLocation>
</comment>
<feature type="region of interest" description="Disordered" evidence="3">
    <location>
        <begin position="271"/>
        <end position="294"/>
    </location>
</feature>
<evidence type="ECO:0000256" key="2">
    <source>
        <dbReference type="ARBA" id="ARBA00023242"/>
    </source>
</evidence>
<dbReference type="Gene3D" id="1.10.10.2430">
    <property type="entry name" value="NFRKB winged helix-like domain"/>
    <property type="match status" value="1"/>
</dbReference>
<evidence type="ECO:0000259" key="4">
    <source>
        <dbReference type="PROSITE" id="PS51916"/>
    </source>
</evidence>
<gene>
    <name evidence="5" type="primary">NFRKB</name>
</gene>
<dbReference type="InterPro" id="IPR057748">
    <property type="entry name" value="NFRKB_WH_2"/>
</dbReference>
<dbReference type="GO" id="GO:0002020">
    <property type="term" value="F:protease binding"/>
    <property type="evidence" value="ECO:0007669"/>
    <property type="project" value="TreeGrafter"/>
</dbReference>
<dbReference type="GO" id="GO:0031011">
    <property type="term" value="C:Ino80 complex"/>
    <property type="evidence" value="ECO:0007669"/>
    <property type="project" value="InterPro"/>
</dbReference>
<dbReference type="InterPro" id="IPR038106">
    <property type="entry name" value="NFRKB_winged_sf"/>
</dbReference>
<proteinExistence type="evidence at transcript level"/>
<dbReference type="PANTHER" id="PTHR13052:SF3">
    <property type="entry name" value="NUCLEAR FACTOR RELATED TO KAPPA-B-BINDING PROTEIN"/>
    <property type="match status" value="1"/>
</dbReference>
<reference evidence="5" key="1">
    <citation type="journal article" date="2013" name="Genome Biol. Evol.">
        <title>Punctuated emergences of genetic and phenotypic innovations in eumetazoan, bilaterian, euteleostome, and hominidae ancestors.</title>
        <authorList>
            <person name="Wenger Y."/>
            <person name="Galliot B."/>
        </authorList>
    </citation>
    <scope>NUCLEOTIDE SEQUENCE</scope>
    <source>
        <tissue evidence="5">Whole animals</tissue>
    </source>
</reference>
<dbReference type="InterPro" id="IPR044867">
    <property type="entry name" value="DEUBAD_dom"/>
</dbReference>
<evidence type="ECO:0000256" key="1">
    <source>
        <dbReference type="ARBA" id="ARBA00004123"/>
    </source>
</evidence>
<feature type="non-terminal residue" evidence="5">
    <location>
        <position position="1"/>
    </location>
</feature>
<name>T2MBW4_HYDVU</name>
<feature type="domain" description="DEUBAD" evidence="4">
    <location>
        <begin position="13"/>
        <end position="135"/>
    </location>
</feature>
<dbReference type="EMBL" id="HAAD01003173">
    <property type="protein sequence ID" value="CDG69405.1"/>
    <property type="molecule type" value="mRNA"/>
</dbReference>
<sequence length="1042" mass="116712">MLSLLNNEEVMLPEELVQSEEIFREVLKKGIQESLNDTEKRHLMCFLPSSGKTETENVDLLFFEETLNKVFEGSSNFKHGDPLKHAYLKLQSGLLTPKVIELQKKCLKLKEKNYKLNQKEYYKNLLEEIILSRQRLLGRAYAGKAPLKRHPSDIFSMVKQRAKKKYKRILRDISRECGDNVTSSDEDDLLPQDNSLISEYELTCMLGKHKKKRVLCQDHPELNTTNISLADLVMRCNGLKKSNLRHNNAGPSKINMSTPIHDKIIEKKKIKSKLATSHSTPPKHHQTPPASVVSLETKKVSKPIKCPPVIFPKMDSFFSLIGYIFDNAENKKCTLATIEEKIQRWQKYKSGDTCTWKTLYPSWVPFIPFAIEYMSGKGTASQLPEFTPLLLADDNCWCWTGPDYTNNSIILPLCNHWMDTLGEAMAPNSNKECNKEKQDVDRTSYSVCPSSNEQKEEFRRQEKERFLKPYMPFVYTLHGYSSVAAPVKGVFKDSNFDTAKAREHAMLVSERPAYVTILSLVRDAVARLPNGEGTRAEVCLLLRDSQFLNPKATDSQVNNVVSGALDRLHAEKDPCVKFDPVRKVWLYLHRYRTVDELEKLHQASGAAVLAKKQLSSAKPKILKMQLISGTNVDLQIGPQHMAQTIQKSVSESKDQVIINNTVPDNLVERQHVRVILNTNQINAECSRAITNANKETFQNLNQYLSSKIAQNKVVSSSLSNSSILHNTIVRANVAPFSQVIRSSGSFLEQIRVSKPLLTLQNQNNAITRLVVQSNNFSQTHAGGQKTTLKLIQVKGNNGSQVITSHPPNLQNVRTSKNDGNVHLLSLNQLIASNASQSKFTDRTVLSSVATGTCVPVASIQALLQSGQKSRFPSPHGDQPQFIINHQNVQKNVNSRISSSLHGSSVTVSNSVSNSLHGSSNASKILDKNMNTGKILNIETTLSKNASGKEVFTYFPGSVISRGIRPTMAPLKITLPRSGFNSPQSTNNSPIRISNVYSPRSPSFEKIVVSRNPNSITPLRYPPPTEHLVNLKDCLKNSDQSLN</sequence>
<protein>
    <submittedName>
        <fullName evidence="5">Nuclear factor related to kappa-B-binding protein</fullName>
    </submittedName>
</protein>
<dbReference type="Pfam" id="PF14465">
    <property type="entry name" value="WHD_1st_NFRKB"/>
    <property type="match status" value="1"/>
</dbReference>
<dbReference type="PROSITE" id="PS51916">
    <property type="entry name" value="DEUBAD"/>
    <property type="match status" value="1"/>
</dbReference>
<dbReference type="CDD" id="cd21865">
    <property type="entry name" value="DEUBAD_NFRKB"/>
    <property type="match status" value="1"/>
</dbReference>
<evidence type="ECO:0000256" key="3">
    <source>
        <dbReference type="SAM" id="MobiDB-lite"/>
    </source>
</evidence>
<dbReference type="InterPro" id="IPR025220">
    <property type="entry name" value="NFRKB_WH_1"/>
</dbReference>